<reference evidence="2 3" key="1">
    <citation type="journal article" date="2021" name="Microorganisms">
        <title>Bacterial Dimethylsulfoniopropionate Biosynthesis in the East China Sea.</title>
        <authorList>
            <person name="Liu J."/>
            <person name="Zhang Y."/>
            <person name="Liu J."/>
            <person name="Zhong H."/>
            <person name="Williams B.T."/>
            <person name="Zheng Y."/>
            <person name="Curson A.R.J."/>
            <person name="Sun C."/>
            <person name="Sun H."/>
            <person name="Song D."/>
            <person name="Wagner Mackenzie B."/>
            <person name="Bermejo Martinez A."/>
            <person name="Todd J.D."/>
            <person name="Zhang X.H."/>
        </authorList>
    </citation>
    <scope>NUCLEOTIDE SEQUENCE [LARGE SCALE GENOMIC DNA]</scope>
    <source>
        <strain evidence="2 3">ESS08</strain>
    </source>
</reference>
<keyword evidence="1" id="KW-0472">Membrane</keyword>
<name>A0A944CL46_9BACI</name>
<comment type="caution">
    <text evidence="2">The sequence shown here is derived from an EMBL/GenBank/DDBJ whole genome shotgun (WGS) entry which is preliminary data.</text>
</comment>
<evidence type="ECO:0000313" key="3">
    <source>
        <dbReference type="Proteomes" id="UP000761411"/>
    </source>
</evidence>
<feature type="transmembrane region" description="Helical" evidence="1">
    <location>
        <begin position="58"/>
        <end position="80"/>
    </location>
</feature>
<sequence>MFHAVVIVGGIVLSVGMGKWQRWKEYLPTFYYWALFSCFYEYISYIGNKQLWEFDKNFISLFVTETLYTFVFYPSIIILFLGNFPEKTTGRLWYYVKWISLSVIIEAIALNLGAIKFAHGWSMGWEVFFYATMYPMLRLHYKKPIIALALSVLFVLFYLLIFDYHLI</sequence>
<dbReference type="InterPro" id="IPR048147">
    <property type="entry name" value="CBO0543-like"/>
</dbReference>
<keyword evidence="3" id="KW-1185">Reference proteome</keyword>
<feature type="transmembrane region" description="Helical" evidence="1">
    <location>
        <begin position="92"/>
        <end position="115"/>
    </location>
</feature>
<proteinExistence type="predicted"/>
<evidence type="ECO:0000256" key="1">
    <source>
        <dbReference type="SAM" id="Phobius"/>
    </source>
</evidence>
<protein>
    <submittedName>
        <fullName evidence="2">Uncharacterized protein</fullName>
    </submittedName>
</protein>
<feature type="transmembrane region" description="Helical" evidence="1">
    <location>
        <begin position="28"/>
        <end position="46"/>
    </location>
</feature>
<organism evidence="2 3">
    <name type="scientific">Mesobacillus boroniphilus</name>
    <dbReference type="NCBI Taxonomy" id="308892"/>
    <lineage>
        <taxon>Bacteria</taxon>
        <taxon>Bacillati</taxon>
        <taxon>Bacillota</taxon>
        <taxon>Bacilli</taxon>
        <taxon>Bacillales</taxon>
        <taxon>Bacillaceae</taxon>
        <taxon>Mesobacillus</taxon>
    </lineage>
</organism>
<dbReference type="Proteomes" id="UP000761411">
    <property type="component" value="Unassembled WGS sequence"/>
</dbReference>
<evidence type="ECO:0000313" key="2">
    <source>
        <dbReference type="EMBL" id="MBS8264346.1"/>
    </source>
</evidence>
<gene>
    <name evidence="2" type="ORF">DYI25_07850</name>
</gene>
<keyword evidence="1" id="KW-0812">Transmembrane</keyword>
<dbReference type="NCBIfam" id="NF041644">
    <property type="entry name" value="CBO0543_fam"/>
    <property type="match status" value="1"/>
</dbReference>
<feature type="transmembrane region" description="Helical" evidence="1">
    <location>
        <begin position="145"/>
        <end position="166"/>
    </location>
</feature>
<dbReference type="EMBL" id="QTKX01000001">
    <property type="protein sequence ID" value="MBS8264346.1"/>
    <property type="molecule type" value="Genomic_DNA"/>
</dbReference>
<accession>A0A944CL46</accession>
<dbReference type="RefSeq" id="WP_213367841.1">
    <property type="nucleotide sequence ID" value="NZ_QTKX01000001.1"/>
</dbReference>
<keyword evidence="1" id="KW-1133">Transmembrane helix</keyword>
<dbReference type="AlphaFoldDB" id="A0A944CL46"/>